<feature type="transmembrane region" description="Helical" evidence="1">
    <location>
        <begin position="116"/>
        <end position="139"/>
    </location>
</feature>
<keyword evidence="4" id="KW-1185">Reference proteome</keyword>
<keyword evidence="1" id="KW-0812">Transmembrane</keyword>
<organism evidence="3 4">
    <name type="scientific">Mycena albidolilacea</name>
    <dbReference type="NCBI Taxonomy" id="1033008"/>
    <lineage>
        <taxon>Eukaryota</taxon>
        <taxon>Fungi</taxon>
        <taxon>Dikarya</taxon>
        <taxon>Basidiomycota</taxon>
        <taxon>Agaricomycotina</taxon>
        <taxon>Agaricomycetes</taxon>
        <taxon>Agaricomycetidae</taxon>
        <taxon>Agaricales</taxon>
        <taxon>Marasmiineae</taxon>
        <taxon>Mycenaceae</taxon>
        <taxon>Mycena</taxon>
    </lineage>
</organism>
<evidence type="ECO:0000256" key="1">
    <source>
        <dbReference type="SAM" id="Phobius"/>
    </source>
</evidence>
<name>A0AAD7AEC9_9AGAR</name>
<feature type="transmembrane region" description="Helical" evidence="1">
    <location>
        <begin position="20"/>
        <end position="41"/>
    </location>
</feature>
<evidence type="ECO:0000259" key="2">
    <source>
        <dbReference type="Pfam" id="PF20151"/>
    </source>
</evidence>
<sequence>MYETNTIIYYYQVVRYMNVSSVAILVFDYALTFSLEVSLIWKSKWSLPKVLFILSRYSTVFDVPLVLYYTITPVVSVQHCSQLHAGVSWGTVLGISVAEAILVMRTYALSGCKRSVLIIFTSIWAAGVTATIILVALFVRSAVYELPPLGTPGCFLAAANKAEVVLPFVIVLLNDTAIVAYTLYLGIRNYRHARTPLVVTLYRDGITYYVFLCIISLLNVFMLLDGMILPRRALAQLFNTFLRVMHSVLSTRIILHIRDVEQKNFESEHAPISAVRFNHGDLGIATDP</sequence>
<feature type="transmembrane region" description="Helical" evidence="1">
    <location>
        <begin position="165"/>
        <end position="185"/>
    </location>
</feature>
<proteinExistence type="predicted"/>
<evidence type="ECO:0000313" key="4">
    <source>
        <dbReference type="Proteomes" id="UP001218218"/>
    </source>
</evidence>
<reference evidence="3" key="1">
    <citation type="submission" date="2023-03" db="EMBL/GenBank/DDBJ databases">
        <title>Massive genome expansion in bonnet fungi (Mycena s.s.) driven by repeated elements and novel gene families across ecological guilds.</title>
        <authorList>
            <consortium name="Lawrence Berkeley National Laboratory"/>
            <person name="Harder C.B."/>
            <person name="Miyauchi S."/>
            <person name="Viragh M."/>
            <person name="Kuo A."/>
            <person name="Thoen E."/>
            <person name="Andreopoulos B."/>
            <person name="Lu D."/>
            <person name="Skrede I."/>
            <person name="Drula E."/>
            <person name="Henrissat B."/>
            <person name="Morin E."/>
            <person name="Kohler A."/>
            <person name="Barry K."/>
            <person name="LaButti K."/>
            <person name="Morin E."/>
            <person name="Salamov A."/>
            <person name="Lipzen A."/>
            <person name="Mereny Z."/>
            <person name="Hegedus B."/>
            <person name="Baldrian P."/>
            <person name="Stursova M."/>
            <person name="Weitz H."/>
            <person name="Taylor A."/>
            <person name="Grigoriev I.V."/>
            <person name="Nagy L.G."/>
            <person name="Martin F."/>
            <person name="Kauserud H."/>
        </authorList>
    </citation>
    <scope>NUCLEOTIDE SEQUENCE</scope>
    <source>
        <strain evidence="3">CBHHK002</strain>
    </source>
</reference>
<keyword evidence="1" id="KW-1133">Transmembrane helix</keyword>
<feature type="transmembrane region" description="Helical" evidence="1">
    <location>
        <begin position="83"/>
        <end position="104"/>
    </location>
</feature>
<dbReference type="InterPro" id="IPR045340">
    <property type="entry name" value="DUF6533"/>
</dbReference>
<keyword evidence="1" id="KW-0472">Membrane</keyword>
<protein>
    <recommendedName>
        <fullName evidence="2">DUF6533 domain-containing protein</fullName>
    </recommendedName>
</protein>
<dbReference type="AlphaFoldDB" id="A0AAD7AEC9"/>
<feature type="transmembrane region" description="Helical" evidence="1">
    <location>
        <begin position="206"/>
        <end position="224"/>
    </location>
</feature>
<feature type="domain" description="DUF6533" evidence="2">
    <location>
        <begin position="16"/>
        <end position="60"/>
    </location>
</feature>
<dbReference type="Proteomes" id="UP001218218">
    <property type="component" value="Unassembled WGS sequence"/>
</dbReference>
<comment type="caution">
    <text evidence="3">The sequence shown here is derived from an EMBL/GenBank/DDBJ whole genome shotgun (WGS) entry which is preliminary data.</text>
</comment>
<dbReference type="Pfam" id="PF20151">
    <property type="entry name" value="DUF6533"/>
    <property type="match status" value="1"/>
</dbReference>
<evidence type="ECO:0000313" key="3">
    <source>
        <dbReference type="EMBL" id="KAJ7356571.1"/>
    </source>
</evidence>
<gene>
    <name evidence="3" type="ORF">DFH08DRAFT_849380</name>
</gene>
<accession>A0AAD7AEC9</accession>
<feature type="transmembrane region" description="Helical" evidence="1">
    <location>
        <begin position="53"/>
        <end position="71"/>
    </location>
</feature>
<dbReference type="EMBL" id="JARIHO010000008">
    <property type="protein sequence ID" value="KAJ7356571.1"/>
    <property type="molecule type" value="Genomic_DNA"/>
</dbReference>